<dbReference type="SUPFAM" id="SSF51316">
    <property type="entry name" value="Mss4-like"/>
    <property type="match status" value="1"/>
</dbReference>
<comment type="similarity">
    <text evidence="1">Belongs to the Gfa family.</text>
</comment>
<dbReference type="GO" id="GO:0008168">
    <property type="term" value="F:methyltransferase activity"/>
    <property type="evidence" value="ECO:0007669"/>
    <property type="project" value="UniProtKB-KW"/>
</dbReference>
<proteinExistence type="inferred from homology"/>
<dbReference type="OrthoDB" id="6329284at2759"/>
<sequence>MSSGLQAQAAIQLYEGRSADYDNTWHVSFAERFASHVNFSQGQHVLDLACGTGLLTYIEADAVGPTGRVVGVDVTPGMLQRAMAKKQRESARFAHVEFHEGDILSLNTIEPLQGQKFDVITVASALVLFPDPVAAIRHWAGYLNPGGIVAMDSTHPKNLVAGIVLERTAKRLGMEMPYHREWSKSEQSLRDVMTAAGLDVVQVVTIENQSGYGKREYDVSDGIMQFISNVITGMAQTIFADSEVRRKAKDIFEEEWEKLAEHGKIEEVDSVFLGIAQEASQILSEDVVFSGGCRCGGVRYRSSAQPSPITFCHCRACQQVSGSGSLPFIEIPTESLRMTSTITLKSLWLSEKAERTFCGSCGAPITMKYISDGKVTECYVTMGSVDTEKFKGEFPKIEQHIYVKEKALWEVLPDDGAPRYEVTREDDMRAQSA</sequence>
<evidence type="ECO:0000256" key="2">
    <source>
        <dbReference type="ARBA" id="ARBA00022723"/>
    </source>
</evidence>
<evidence type="ECO:0000259" key="4">
    <source>
        <dbReference type="PROSITE" id="PS51891"/>
    </source>
</evidence>
<evidence type="ECO:0000256" key="1">
    <source>
        <dbReference type="ARBA" id="ARBA00005495"/>
    </source>
</evidence>
<dbReference type="InterPro" id="IPR006913">
    <property type="entry name" value="CENP-V/GFA"/>
</dbReference>
<dbReference type="InterPro" id="IPR029063">
    <property type="entry name" value="SAM-dependent_MTases_sf"/>
</dbReference>
<reference evidence="5" key="1">
    <citation type="journal article" date="2020" name="Stud. Mycol.">
        <title>101 Dothideomycetes genomes: a test case for predicting lifestyles and emergence of pathogens.</title>
        <authorList>
            <person name="Haridas S."/>
            <person name="Albert R."/>
            <person name="Binder M."/>
            <person name="Bloem J."/>
            <person name="Labutti K."/>
            <person name="Salamov A."/>
            <person name="Andreopoulos B."/>
            <person name="Baker S."/>
            <person name="Barry K."/>
            <person name="Bills G."/>
            <person name="Bluhm B."/>
            <person name="Cannon C."/>
            <person name="Castanera R."/>
            <person name="Culley D."/>
            <person name="Daum C."/>
            <person name="Ezra D."/>
            <person name="Gonzalez J."/>
            <person name="Henrissat B."/>
            <person name="Kuo A."/>
            <person name="Liang C."/>
            <person name="Lipzen A."/>
            <person name="Lutzoni F."/>
            <person name="Magnuson J."/>
            <person name="Mondo S."/>
            <person name="Nolan M."/>
            <person name="Ohm R."/>
            <person name="Pangilinan J."/>
            <person name="Park H.-J."/>
            <person name="Ramirez L."/>
            <person name="Alfaro M."/>
            <person name="Sun H."/>
            <person name="Tritt A."/>
            <person name="Yoshinaga Y."/>
            <person name="Zwiers L.-H."/>
            <person name="Turgeon B."/>
            <person name="Goodwin S."/>
            <person name="Spatafora J."/>
            <person name="Crous P."/>
            <person name="Grigoriev I."/>
        </authorList>
    </citation>
    <scope>NUCLEOTIDE SEQUENCE</scope>
    <source>
        <strain evidence="5">CBS 125425</strain>
    </source>
</reference>
<protein>
    <submittedName>
        <fullName evidence="5">S-adenosyl-L-methionine-dependent methyltransferase</fullName>
    </submittedName>
</protein>
<dbReference type="PANTHER" id="PTHR43861">
    <property type="entry name" value="TRANS-ACONITATE 2-METHYLTRANSFERASE-RELATED"/>
    <property type="match status" value="1"/>
</dbReference>
<keyword evidence="3" id="KW-0862">Zinc</keyword>
<name>A0A9P4QYZ7_9PLEO</name>
<comment type="caution">
    <text evidence="5">The sequence shown here is derived from an EMBL/GenBank/DDBJ whole genome shotgun (WGS) entry which is preliminary data.</text>
</comment>
<keyword evidence="6" id="KW-1185">Reference proteome</keyword>
<dbReference type="Gene3D" id="3.40.50.150">
    <property type="entry name" value="Vaccinia Virus protein VP39"/>
    <property type="match status" value="1"/>
</dbReference>
<evidence type="ECO:0000313" key="5">
    <source>
        <dbReference type="EMBL" id="KAF2733476.1"/>
    </source>
</evidence>
<gene>
    <name evidence="5" type="ORF">EJ04DRAFT_513129</name>
</gene>
<dbReference type="GO" id="GO:0046872">
    <property type="term" value="F:metal ion binding"/>
    <property type="evidence" value="ECO:0007669"/>
    <property type="project" value="UniProtKB-KW"/>
</dbReference>
<evidence type="ECO:0000256" key="3">
    <source>
        <dbReference type="ARBA" id="ARBA00022833"/>
    </source>
</evidence>
<evidence type="ECO:0000313" key="6">
    <source>
        <dbReference type="Proteomes" id="UP000799444"/>
    </source>
</evidence>
<keyword evidence="2" id="KW-0479">Metal-binding</keyword>
<dbReference type="EMBL" id="ML996160">
    <property type="protein sequence ID" value="KAF2733476.1"/>
    <property type="molecule type" value="Genomic_DNA"/>
</dbReference>
<keyword evidence="5" id="KW-0489">Methyltransferase</keyword>
<dbReference type="SUPFAM" id="SSF53335">
    <property type="entry name" value="S-adenosyl-L-methionine-dependent methyltransferases"/>
    <property type="match status" value="1"/>
</dbReference>
<dbReference type="InterPro" id="IPR011057">
    <property type="entry name" value="Mss4-like_sf"/>
</dbReference>
<feature type="domain" description="CENP-V/GFA" evidence="4">
    <location>
        <begin position="289"/>
        <end position="421"/>
    </location>
</feature>
<dbReference type="GO" id="GO:0016846">
    <property type="term" value="F:carbon-sulfur lyase activity"/>
    <property type="evidence" value="ECO:0007669"/>
    <property type="project" value="InterPro"/>
</dbReference>
<dbReference type="InterPro" id="IPR025714">
    <property type="entry name" value="Methyltranfer_dom"/>
</dbReference>
<dbReference type="GO" id="GO:0032259">
    <property type="term" value="P:methylation"/>
    <property type="evidence" value="ECO:0007669"/>
    <property type="project" value="UniProtKB-KW"/>
</dbReference>
<dbReference type="CDD" id="cd02440">
    <property type="entry name" value="AdoMet_MTases"/>
    <property type="match status" value="1"/>
</dbReference>
<organism evidence="5 6">
    <name type="scientific">Polyplosphaeria fusca</name>
    <dbReference type="NCBI Taxonomy" id="682080"/>
    <lineage>
        <taxon>Eukaryota</taxon>
        <taxon>Fungi</taxon>
        <taxon>Dikarya</taxon>
        <taxon>Ascomycota</taxon>
        <taxon>Pezizomycotina</taxon>
        <taxon>Dothideomycetes</taxon>
        <taxon>Pleosporomycetidae</taxon>
        <taxon>Pleosporales</taxon>
        <taxon>Tetraplosphaeriaceae</taxon>
        <taxon>Polyplosphaeria</taxon>
    </lineage>
</organism>
<dbReference type="AlphaFoldDB" id="A0A9P4QYZ7"/>
<dbReference type="Gene3D" id="3.90.1590.10">
    <property type="entry name" value="glutathione-dependent formaldehyde- activating enzyme (gfa)"/>
    <property type="match status" value="1"/>
</dbReference>
<dbReference type="Pfam" id="PF13847">
    <property type="entry name" value="Methyltransf_31"/>
    <property type="match status" value="1"/>
</dbReference>
<dbReference type="Proteomes" id="UP000799444">
    <property type="component" value="Unassembled WGS sequence"/>
</dbReference>
<dbReference type="PROSITE" id="PS51891">
    <property type="entry name" value="CENP_V_GFA"/>
    <property type="match status" value="1"/>
</dbReference>
<keyword evidence="5" id="KW-0808">Transferase</keyword>
<accession>A0A9P4QYZ7</accession>
<dbReference type="Pfam" id="PF04828">
    <property type="entry name" value="GFA"/>
    <property type="match status" value="1"/>
</dbReference>